<reference evidence="1 2" key="1">
    <citation type="journal article" date="2016" name="PLoS Pathog.">
        <title>Biosynthesis of antibiotic leucinostatins in bio-control fungus Purpureocillium lilacinum and their inhibition on phytophthora revealed by genome mining.</title>
        <authorList>
            <person name="Wang G."/>
            <person name="Liu Z."/>
            <person name="Lin R."/>
            <person name="Li E."/>
            <person name="Mao Z."/>
            <person name="Ling J."/>
            <person name="Yang Y."/>
            <person name="Yin W.B."/>
            <person name="Xie B."/>
        </authorList>
    </citation>
    <scope>NUCLEOTIDE SEQUENCE [LARGE SCALE GENOMIC DNA]</scope>
    <source>
        <strain evidence="1">170</strain>
    </source>
</reference>
<dbReference type="EMBL" id="LSBJ02000002">
    <property type="protein sequence ID" value="OWT43328.1"/>
    <property type="molecule type" value="Genomic_DNA"/>
</dbReference>
<gene>
    <name evidence="1" type="ORF">VFPPC_17509</name>
</gene>
<accession>A0A219ARB9</accession>
<comment type="caution">
    <text evidence="1">The sequence shown here is derived from an EMBL/GenBank/DDBJ whole genome shotgun (WGS) entry which is preliminary data.</text>
</comment>
<name>A0A219ARB9_METCM</name>
<dbReference type="Proteomes" id="UP000078397">
    <property type="component" value="Unassembled WGS sequence"/>
</dbReference>
<dbReference type="AlphaFoldDB" id="A0A219ARB9"/>
<dbReference type="RefSeq" id="XP_022285761.1">
    <property type="nucleotide sequence ID" value="XM_022429212.1"/>
</dbReference>
<keyword evidence="2" id="KW-1185">Reference proteome</keyword>
<evidence type="ECO:0000313" key="1">
    <source>
        <dbReference type="EMBL" id="OWT43328.1"/>
    </source>
</evidence>
<organism evidence="1 2">
    <name type="scientific">Pochonia chlamydosporia 170</name>
    <dbReference type="NCBI Taxonomy" id="1380566"/>
    <lineage>
        <taxon>Eukaryota</taxon>
        <taxon>Fungi</taxon>
        <taxon>Dikarya</taxon>
        <taxon>Ascomycota</taxon>
        <taxon>Pezizomycotina</taxon>
        <taxon>Sordariomycetes</taxon>
        <taxon>Hypocreomycetidae</taxon>
        <taxon>Hypocreales</taxon>
        <taxon>Clavicipitaceae</taxon>
        <taxon>Pochonia</taxon>
    </lineage>
</organism>
<proteinExistence type="predicted"/>
<dbReference type="GeneID" id="33936466"/>
<protein>
    <submittedName>
        <fullName evidence="1">Uncharacterized protein</fullName>
    </submittedName>
</protein>
<dbReference type="KEGG" id="pchm:VFPPC_17509"/>
<evidence type="ECO:0000313" key="2">
    <source>
        <dbReference type="Proteomes" id="UP000078397"/>
    </source>
</evidence>
<sequence length="122" mass="13337">MGKSRVCHDIRLSGLRPLYATVKCVYLRHAAATFNCTPKAILYGVSVSQEAYASSLLFQTLFSAISRPCQSPSRQVAMVVSPSIFITTAIPVLKDIFTSTWLPVQTRYALGVVSSICYLGTK</sequence>